<keyword evidence="7" id="KW-1185">Reference proteome</keyword>
<comment type="subcellular location">
    <subcellularLocation>
        <location evidence="1">Membrane</location>
        <topology evidence="1">Multi-pass membrane protein</topology>
    </subcellularLocation>
</comment>
<evidence type="ECO:0000313" key="7">
    <source>
        <dbReference type="Proteomes" id="UP000010880"/>
    </source>
</evidence>
<evidence type="ECO:0000313" key="6">
    <source>
        <dbReference type="EMBL" id="AGB42049.1"/>
    </source>
</evidence>
<evidence type="ECO:0000256" key="1">
    <source>
        <dbReference type="ARBA" id="ARBA00004141"/>
    </source>
</evidence>
<protein>
    <submittedName>
        <fullName evidence="6">Toxin secretion/phage lysis holin</fullName>
    </submittedName>
</protein>
<evidence type="ECO:0000256" key="2">
    <source>
        <dbReference type="ARBA" id="ARBA00022692"/>
    </source>
</evidence>
<dbReference type="Proteomes" id="UP000010880">
    <property type="component" value="Chromosome"/>
</dbReference>
<dbReference type="AlphaFoldDB" id="L0KCE5"/>
<accession>L0KCE5</accession>
<dbReference type="NCBIfam" id="TIGR01593">
    <property type="entry name" value="holin_tox_secr"/>
    <property type="match status" value="1"/>
</dbReference>
<dbReference type="HOGENOM" id="CLU_125939_0_0_9"/>
<gene>
    <name evidence="6" type="ordered locus">Halha_2166</name>
</gene>
<sequence>MDWLDKIVEYFNYIVGFLGGGICYWLGGYDQALEILLAMVVVDYLTGLLSAYVLQEIDSAIGKKGVAQKVGMFLTVAIAHLADQILASGGMIRLMAIWFYISKEGISALENLGQVGVPIPEFLKRSLIQLKDKKNY</sequence>
<evidence type="ECO:0000256" key="5">
    <source>
        <dbReference type="SAM" id="Phobius"/>
    </source>
</evidence>
<proteinExistence type="predicted"/>
<keyword evidence="3 5" id="KW-1133">Transmembrane helix</keyword>
<feature type="transmembrane region" description="Helical" evidence="5">
    <location>
        <begin position="33"/>
        <end position="54"/>
    </location>
</feature>
<dbReference type="eggNOG" id="COG4824">
    <property type="taxonomic scope" value="Bacteria"/>
</dbReference>
<evidence type="ECO:0000256" key="4">
    <source>
        <dbReference type="ARBA" id="ARBA00023136"/>
    </source>
</evidence>
<dbReference type="InterPro" id="IPR006480">
    <property type="entry name" value="Phage_holin_4_1"/>
</dbReference>
<reference evidence="7" key="1">
    <citation type="submission" date="2012-02" db="EMBL/GenBank/DDBJ databases">
        <title>The complete genome of Halobacteroides halobius DSM 5150.</title>
        <authorList>
            <person name="Lucas S."/>
            <person name="Copeland A."/>
            <person name="Lapidus A."/>
            <person name="Glavina del Rio T."/>
            <person name="Dalin E."/>
            <person name="Tice H."/>
            <person name="Bruce D."/>
            <person name="Goodwin L."/>
            <person name="Pitluck S."/>
            <person name="Peters L."/>
            <person name="Mikhailova N."/>
            <person name="Gu W."/>
            <person name="Kyrpides N."/>
            <person name="Mavromatis K."/>
            <person name="Ivanova N."/>
            <person name="Brettin T."/>
            <person name="Detter J.C."/>
            <person name="Han C."/>
            <person name="Larimer F."/>
            <person name="Land M."/>
            <person name="Hauser L."/>
            <person name="Markowitz V."/>
            <person name="Cheng J.-F."/>
            <person name="Hugenholtz P."/>
            <person name="Woyke T."/>
            <person name="Wu D."/>
            <person name="Tindall B."/>
            <person name="Pomrenke H."/>
            <person name="Brambilla E."/>
            <person name="Klenk H.-P."/>
            <person name="Eisen J.A."/>
        </authorList>
    </citation>
    <scope>NUCLEOTIDE SEQUENCE [LARGE SCALE GENOMIC DNA]</scope>
    <source>
        <strain evidence="7">ATCC 35273 / DSM 5150 / MD-1</strain>
    </source>
</reference>
<dbReference type="OrthoDB" id="88184at2"/>
<dbReference type="KEGG" id="hhl:Halha_2166"/>
<feature type="transmembrane region" description="Helical" evidence="5">
    <location>
        <begin position="7"/>
        <end position="27"/>
    </location>
</feature>
<keyword evidence="4 5" id="KW-0472">Membrane</keyword>
<dbReference type="EMBL" id="CP003359">
    <property type="protein sequence ID" value="AGB42049.1"/>
    <property type="molecule type" value="Genomic_DNA"/>
</dbReference>
<dbReference type="Pfam" id="PF05105">
    <property type="entry name" value="Phage_holin_4_1"/>
    <property type="match status" value="1"/>
</dbReference>
<evidence type="ECO:0000256" key="3">
    <source>
        <dbReference type="ARBA" id="ARBA00022989"/>
    </source>
</evidence>
<organism evidence="6 7">
    <name type="scientific">Halobacteroides halobius (strain ATCC 35273 / DSM 5150 / MD-1)</name>
    <dbReference type="NCBI Taxonomy" id="748449"/>
    <lineage>
        <taxon>Bacteria</taxon>
        <taxon>Bacillati</taxon>
        <taxon>Bacillota</taxon>
        <taxon>Clostridia</taxon>
        <taxon>Halanaerobiales</taxon>
        <taxon>Halobacteroidaceae</taxon>
        <taxon>Halobacteroides</taxon>
    </lineage>
</organism>
<name>L0KCE5_HALHC</name>
<dbReference type="GO" id="GO:0016020">
    <property type="term" value="C:membrane"/>
    <property type="evidence" value="ECO:0007669"/>
    <property type="project" value="UniProtKB-SubCell"/>
</dbReference>
<dbReference type="RefSeq" id="WP_015327763.1">
    <property type="nucleotide sequence ID" value="NC_019978.1"/>
</dbReference>
<dbReference type="STRING" id="748449.Halha_2166"/>
<keyword evidence="2 5" id="KW-0812">Transmembrane</keyword>